<proteinExistence type="predicted"/>
<dbReference type="PANTHER" id="PTHR43642">
    <property type="entry name" value="HYBRID SIGNAL TRANSDUCTION HISTIDINE KINASE G"/>
    <property type="match status" value="1"/>
</dbReference>
<dbReference type="Pfam" id="PF02518">
    <property type="entry name" value="HATPase_c"/>
    <property type="match status" value="1"/>
</dbReference>
<dbReference type="PROSITE" id="PS50109">
    <property type="entry name" value="HIS_KIN"/>
    <property type="match status" value="1"/>
</dbReference>
<evidence type="ECO:0000259" key="1">
    <source>
        <dbReference type="PROSITE" id="PS50011"/>
    </source>
</evidence>
<dbReference type="PROSITE" id="PS50011">
    <property type="entry name" value="PROTEIN_KINASE_DOM"/>
    <property type="match status" value="1"/>
</dbReference>
<evidence type="ECO:0000259" key="2">
    <source>
        <dbReference type="PROSITE" id="PS50109"/>
    </source>
</evidence>
<evidence type="ECO:0000313" key="3">
    <source>
        <dbReference type="EMBL" id="MCC8392219.1"/>
    </source>
</evidence>
<dbReference type="SUPFAM" id="SSF55874">
    <property type="entry name" value="ATPase domain of HSP90 chaperone/DNA topoisomerase II/histidine kinase"/>
    <property type="match status" value="1"/>
</dbReference>
<reference evidence="3 4" key="1">
    <citation type="submission" date="2021-11" db="EMBL/GenBank/DDBJ databases">
        <authorList>
            <person name="Oh E.-T."/>
            <person name="Kim S.-B."/>
        </authorList>
    </citation>
    <scope>NUCLEOTIDE SEQUENCE [LARGE SCALE GENOMIC DNA]</scope>
    <source>
        <strain evidence="3 4">MMS20-SJTR3</strain>
    </source>
</reference>
<dbReference type="InterPro" id="IPR036890">
    <property type="entry name" value="HATPase_C_sf"/>
</dbReference>
<dbReference type="Gene3D" id="1.10.510.10">
    <property type="entry name" value="Transferase(Phosphotransferase) domain 1"/>
    <property type="match status" value="1"/>
</dbReference>
<accession>A0ABS8JQN1</accession>
<feature type="domain" description="Protein kinase" evidence="1">
    <location>
        <begin position="1"/>
        <end position="272"/>
    </location>
</feature>
<keyword evidence="4" id="KW-1185">Reference proteome</keyword>
<dbReference type="Pfam" id="PF13191">
    <property type="entry name" value="AAA_16"/>
    <property type="match status" value="1"/>
</dbReference>
<dbReference type="Gene3D" id="3.30.450.40">
    <property type="match status" value="1"/>
</dbReference>
<dbReference type="InterPro" id="IPR053159">
    <property type="entry name" value="Hybrid_Histidine_Kinase"/>
</dbReference>
<dbReference type="InterPro" id="IPR003594">
    <property type="entry name" value="HATPase_dom"/>
</dbReference>
<dbReference type="InterPro" id="IPR008266">
    <property type="entry name" value="Tyr_kinase_AS"/>
</dbReference>
<dbReference type="InterPro" id="IPR027417">
    <property type="entry name" value="P-loop_NTPase"/>
</dbReference>
<dbReference type="Gene3D" id="3.30.565.10">
    <property type="entry name" value="Histidine kinase-like ATPase, C-terminal domain"/>
    <property type="match status" value="1"/>
</dbReference>
<dbReference type="RefSeq" id="WP_230508436.1">
    <property type="nucleotide sequence ID" value="NZ_JAJITD010000003.1"/>
</dbReference>
<name>A0ABS8JQN1_9BURK</name>
<feature type="domain" description="Histidine kinase" evidence="2">
    <location>
        <begin position="1578"/>
        <end position="1671"/>
    </location>
</feature>
<sequence length="1672" mass="181698">MLDLRSFERRTLCDDGEFVLARLAQPGSAQTWLALAPPAAQPAAESQTRLEHAYALRALLAGPALTTPHALTEHLGVATLVLDDPGGVSLASLPAGSLPLASVLALAAELAAALRLLHARGIIHKDLRPANVLVDVEAERVALTGFGRASRATREQASSEPPALTVDALAYLAPEQTGLMNRGVDARCDLYSLGVILYEMLSGHLPYRAASPQEWLHCHIAREPIALGERGREVPAQLAALVGRLLAKSAEARYQSALGLEADLRRCLQAWRDSARIEPFALGALDTPERLLLPARLYGRERESAALAAAFDTVVSHGGTQAVLISGYSGIGKSSLVEQLQKTLAPSHARFAAGKFDQYQRDIPYATLAQAFGALIDQLREDPNFGLAQWHERLRDALGANGGLIVELIPQLEREIGAQPAVPRLPPQEAQARFQSVLTRFIGTFCAPGQPLVLFLDDLQWLDAGTAGWLEGLANNAAPGPVLLVGAYRDNELGPAHALTRVLDTLRAAGLPVQPILLAPLGQPDIARLLADTLHVEAAAAAPLAAAIFDQTGGNPFYVVQFLHILEEEGLVRFDRDERAWRFEVGEIRGARFAAGIVDLMIGRIGRLSAGAQQRLRQFACVGNAAADATLARVSGEPVGEVRAALAEAVQAGLIYRRDDGYAFVHDRVQEAAYASLAPPQRPHEHLRIARMLSAPAPLDAAADAGRQVFEIANQYNRALQLLSERAERERIVDLNLEAGRRAKASSAYGSALTYLALGSELLGDAAWAGDYRRKFALEASRAECEFLTGATDSAARRLEALAARAANLPDRAAVAFLRITLFTALDQMSLAVQTCLDYLRQIGVDWAAHPGRDAARREYDRLLQGIGDRPIDALLELPLLGDEELAATLDVLTAVLPPAFFSDEDLVCLVLCRMANLSLAHGNSDASALGYAYLGMVAGPVFGDYQAAFGFGRLGLALVDQRGLERFKARVYMCFAYHVTPWTQHVRSELGLLRRAFEVASERGDLTYMGFSSCSYVTSLLAAGEPLVELEREAGQRLAVVKAARFGLIVDIISSQLLLIGHLRGTPPALGAEPNFDEARFEEHLESDPSLAIAACWHWIRKQQWLYHAGEIEAALAVGEKARPLLWTSAGHLELAEYHFYAALARARRHDEVDDSGRVEHADALLQHRDMLCVWARHCPSNFGGRAALVEAELARVQARPFDALRHYESAIRLAREHHFAHVEALAQEAAGRFCLASELADAAQMYLRNARRAWIRWGALAKVRALDASYPQLLHEGAQSVASHGIVAAHLDVETVVKASQAISGEIVLAKLMRTLMTIVLEHSGARRAVLVLPRDEKLCIEAEAVSRRDGAQVSIESRALTPRDVPLTLLHEALRTRELAHVDDALRAHPFSADDYLHEHRARSLLALPIVKQAKLVGVLYLENDLAPGVFSPARLTVLALLASQAAISLHNASLEHKEALLEEKEALLHEVHHRVKNNLQLISSLLNLQASRVPDRAVAELFKESRNRVRSMALVHENLYRAGNFARIMMAPHVRNLCGHLAQAYDVRRLGVDLRVTVDELQLDMNRAVSCGLIINELVSNAFKHAFADGRGGQLLIELRHSGDARCRLSIADDGPGLGPHFRLASADTLGLQLVHDLARQLHGSVDTGSTHAGRGATFTIEFPAEGG</sequence>
<dbReference type="InterPro" id="IPR029016">
    <property type="entry name" value="GAF-like_dom_sf"/>
</dbReference>
<dbReference type="PANTHER" id="PTHR43642:SF1">
    <property type="entry name" value="HYBRID SIGNAL TRANSDUCTION HISTIDINE KINASE G"/>
    <property type="match status" value="1"/>
</dbReference>
<comment type="caution">
    <text evidence="3">The sequence shown here is derived from an EMBL/GenBank/DDBJ whole genome shotgun (WGS) entry which is preliminary data.</text>
</comment>
<dbReference type="Pfam" id="PF07568">
    <property type="entry name" value="HisKA_2"/>
    <property type="match status" value="1"/>
</dbReference>
<dbReference type="SUPFAM" id="SSF55781">
    <property type="entry name" value="GAF domain-like"/>
    <property type="match status" value="1"/>
</dbReference>
<organism evidence="3 4">
    <name type="scientific">Paraburkholderia sejongensis</name>
    <dbReference type="NCBI Taxonomy" id="2886946"/>
    <lineage>
        <taxon>Bacteria</taxon>
        <taxon>Pseudomonadati</taxon>
        <taxon>Pseudomonadota</taxon>
        <taxon>Betaproteobacteria</taxon>
        <taxon>Burkholderiales</taxon>
        <taxon>Burkholderiaceae</taxon>
        <taxon>Paraburkholderia</taxon>
    </lineage>
</organism>
<dbReference type="Pfam" id="PF00069">
    <property type="entry name" value="Pkinase"/>
    <property type="match status" value="1"/>
</dbReference>
<dbReference type="PROSITE" id="PS00109">
    <property type="entry name" value="PROTEIN_KINASE_TYR"/>
    <property type="match status" value="1"/>
</dbReference>
<dbReference type="InterPro" id="IPR000719">
    <property type="entry name" value="Prot_kinase_dom"/>
</dbReference>
<dbReference type="InterPro" id="IPR003018">
    <property type="entry name" value="GAF"/>
</dbReference>
<dbReference type="InterPro" id="IPR005467">
    <property type="entry name" value="His_kinase_dom"/>
</dbReference>
<dbReference type="Pfam" id="PF01590">
    <property type="entry name" value="GAF"/>
    <property type="match status" value="1"/>
</dbReference>
<evidence type="ECO:0000313" key="4">
    <source>
        <dbReference type="Proteomes" id="UP001431019"/>
    </source>
</evidence>
<dbReference type="InterPro" id="IPR011009">
    <property type="entry name" value="Kinase-like_dom_sf"/>
</dbReference>
<gene>
    <name evidence="3" type="ORF">LJ656_06420</name>
</gene>
<dbReference type="SMART" id="SM00220">
    <property type="entry name" value="S_TKc"/>
    <property type="match status" value="1"/>
</dbReference>
<dbReference type="SMART" id="SM00065">
    <property type="entry name" value="GAF"/>
    <property type="match status" value="1"/>
</dbReference>
<dbReference type="SUPFAM" id="SSF52540">
    <property type="entry name" value="P-loop containing nucleoside triphosphate hydrolases"/>
    <property type="match status" value="1"/>
</dbReference>
<protein>
    <submittedName>
        <fullName evidence="3">AAA family ATPase</fullName>
    </submittedName>
</protein>
<dbReference type="Proteomes" id="UP001431019">
    <property type="component" value="Unassembled WGS sequence"/>
</dbReference>
<dbReference type="InterPro" id="IPR011495">
    <property type="entry name" value="Sig_transdc_His_kin_sub2_dim/P"/>
</dbReference>
<dbReference type="InterPro" id="IPR041664">
    <property type="entry name" value="AAA_16"/>
</dbReference>
<dbReference type="SUPFAM" id="SSF56112">
    <property type="entry name" value="Protein kinase-like (PK-like)"/>
    <property type="match status" value="1"/>
</dbReference>
<dbReference type="EMBL" id="JAJITD010000003">
    <property type="protein sequence ID" value="MCC8392219.1"/>
    <property type="molecule type" value="Genomic_DNA"/>
</dbReference>
<dbReference type="Gene3D" id="3.40.50.300">
    <property type="entry name" value="P-loop containing nucleotide triphosphate hydrolases"/>
    <property type="match status" value="1"/>
</dbReference>
<dbReference type="SMART" id="SM00387">
    <property type="entry name" value="HATPase_c"/>
    <property type="match status" value="1"/>
</dbReference>